<keyword evidence="4" id="KW-1185">Reference proteome</keyword>
<evidence type="ECO:0000313" key="4">
    <source>
        <dbReference type="Proteomes" id="UP000008383"/>
    </source>
</evidence>
<evidence type="ECO:0000256" key="1">
    <source>
        <dbReference type="SAM" id="MobiDB-lite"/>
    </source>
</evidence>
<gene>
    <name evidence="3" type="ORF">TRV_01551</name>
</gene>
<reference evidence="4" key="1">
    <citation type="journal article" date="2011" name="Genome Biol.">
        <title>Comparative and functional genomics provide insights into the pathogenicity of dermatophytic fungi.</title>
        <authorList>
            <person name="Burmester A."/>
            <person name="Shelest E."/>
            <person name="Gloeckner G."/>
            <person name="Heddergott C."/>
            <person name="Schindler S."/>
            <person name="Staib P."/>
            <person name="Heidel A."/>
            <person name="Felder M."/>
            <person name="Petzold A."/>
            <person name="Szafranski K."/>
            <person name="Feuermann M."/>
            <person name="Pedruzzi I."/>
            <person name="Priebe S."/>
            <person name="Groth M."/>
            <person name="Winkler R."/>
            <person name="Li W."/>
            <person name="Kniemeyer O."/>
            <person name="Schroeckh V."/>
            <person name="Hertweck C."/>
            <person name="Hube B."/>
            <person name="White T.C."/>
            <person name="Platzer M."/>
            <person name="Guthke R."/>
            <person name="Heitman J."/>
            <person name="Woestemeyer J."/>
            <person name="Zipfel P.F."/>
            <person name="Monod M."/>
            <person name="Brakhage A.A."/>
        </authorList>
    </citation>
    <scope>NUCLEOTIDE SEQUENCE [LARGE SCALE GENOMIC DNA]</scope>
    <source>
        <strain evidence="4">HKI 0517</strain>
    </source>
</reference>
<dbReference type="AlphaFoldDB" id="D4D392"/>
<keyword evidence="2" id="KW-0472">Membrane</keyword>
<name>D4D392_TRIVH</name>
<dbReference type="OrthoDB" id="4174395at2759"/>
<feature type="transmembrane region" description="Helical" evidence="2">
    <location>
        <begin position="373"/>
        <end position="390"/>
    </location>
</feature>
<dbReference type="RefSeq" id="XP_003024302.1">
    <property type="nucleotide sequence ID" value="XM_003024256.1"/>
</dbReference>
<accession>D4D392</accession>
<dbReference type="KEGG" id="tve:TRV_01551"/>
<sequence>MASPLIMKSAAPTANLSPEIAREPAKKKQKVVPGLEPGYFASQKSFTSEYFPLESPIGYGGKIPTTIPLAAVIWRDYCNGTKETLDPIKIDMYSGEPGIQFDYKRLNEMIFNFPKDLPEKFTDAFGELAAARVRYFATHEVYRKETTALTESIAIFEQLNTKRRDIHSNPGHYEPHAAENTILALKRCIAERNHQEEQCQKRGGSLQFFAEKFVEAKEKAAPFRDQLQKFYDDIEEAHSKAKEAEAKRLEQEKVEKEKSQKAKAEKEKLAKQKRSGDKVKKERRQRTDAATKARLDHDARAWAEYLARSERMRNGVNDAAKQHGGKQLPPSTHIKKKKKERKKERKKKKDLTPKSQHGVRYAGKIFSFCGKHWISFGVGFALIQLGIWKWRKIDERKRKKEKKIIKKVTAGQGEGN</sequence>
<feature type="region of interest" description="Disordered" evidence="1">
    <location>
        <begin position="242"/>
        <end position="294"/>
    </location>
</feature>
<dbReference type="GeneID" id="9579422"/>
<feature type="region of interest" description="Disordered" evidence="1">
    <location>
        <begin position="318"/>
        <end position="356"/>
    </location>
</feature>
<dbReference type="Proteomes" id="UP000008383">
    <property type="component" value="Unassembled WGS sequence"/>
</dbReference>
<evidence type="ECO:0000313" key="3">
    <source>
        <dbReference type="EMBL" id="EFE43691.1"/>
    </source>
</evidence>
<evidence type="ECO:0000256" key="2">
    <source>
        <dbReference type="SAM" id="Phobius"/>
    </source>
</evidence>
<feature type="compositionally biased region" description="Basic residues" evidence="1">
    <location>
        <begin position="333"/>
        <end position="349"/>
    </location>
</feature>
<keyword evidence="2" id="KW-1133">Transmembrane helix</keyword>
<keyword evidence="2" id="KW-0812">Transmembrane</keyword>
<protein>
    <submittedName>
        <fullName evidence="3">Uncharacterized protein</fullName>
    </submittedName>
</protein>
<dbReference type="EMBL" id="ACYE01000081">
    <property type="protein sequence ID" value="EFE43691.1"/>
    <property type="molecule type" value="Genomic_DNA"/>
</dbReference>
<proteinExistence type="predicted"/>
<organism evidence="3 4">
    <name type="scientific">Trichophyton verrucosum (strain HKI 0517)</name>
    <dbReference type="NCBI Taxonomy" id="663202"/>
    <lineage>
        <taxon>Eukaryota</taxon>
        <taxon>Fungi</taxon>
        <taxon>Dikarya</taxon>
        <taxon>Ascomycota</taxon>
        <taxon>Pezizomycotina</taxon>
        <taxon>Eurotiomycetes</taxon>
        <taxon>Eurotiomycetidae</taxon>
        <taxon>Onygenales</taxon>
        <taxon>Arthrodermataceae</taxon>
        <taxon>Trichophyton</taxon>
    </lineage>
</organism>
<dbReference type="HOGENOM" id="CLU_054820_0_0_1"/>
<comment type="caution">
    <text evidence="3">The sequence shown here is derived from an EMBL/GenBank/DDBJ whole genome shotgun (WGS) entry which is preliminary data.</text>
</comment>